<feature type="compositionally biased region" description="Basic and acidic residues" evidence="3">
    <location>
        <begin position="344"/>
        <end position="360"/>
    </location>
</feature>
<dbReference type="Pfam" id="PF00098">
    <property type="entry name" value="zf-CCHC"/>
    <property type="match status" value="1"/>
</dbReference>
<accession>A0A1A8ATZ1</accession>
<evidence type="ECO:0000256" key="1">
    <source>
        <dbReference type="PROSITE-ProRule" id="PRU00047"/>
    </source>
</evidence>
<feature type="compositionally biased region" description="Pro residues" evidence="3">
    <location>
        <begin position="643"/>
        <end position="661"/>
    </location>
</feature>
<evidence type="ECO:0000256" key="3">
    <source>
        <dbReference type="SAM" id="MobiDB-lite"/>
    </source>
</evidence>
<dbReference type="GO" id="GO:0008270">
    <property type="term" value="F:zinc ion binding"/>
    <property type="evidence" value="ECO:0007669"/>
    <property type="project" value="UniProtKB-KW"/>
</dbReference>
<reference evidence="5" key="2">
    <citation type="submission" date="2016-06" db="EMBL/GenBank/DDBJ databases">
        <title>The genome of a short-lived fish provides insights into sex chromosome evolution and the genetic control of aging.</title>
        <authorList>
            <person name="Reichwald K."/>
            <person name="Felder M."/>
            <person name="Petzold A."/>
            <person name="Koch P."/>
            <person name="Groth M."/>
            <person name="Platzer M."/>
        </authorList>
    </citation>
    <scope>NUCLEOTIDE SEQUENCE</scope>
    <source>
        <tissue evidence="5">Brain</tissue>
    </source>
</reference>
<dbReference type="InterPro" id="IPR001878">
    <property type="entry name" value="Znf_CCHC"/>
</dbReference>
<protein>
    <recommendedName>
        <fullName evidence="4">CCHC-type domain-containing protein</fullName>
    </recommendedName>
</protein>
<dbReference type="Gene3D" id="4.10.60.10">
    <property type="entry name" value="Zinc finger, CCHC-type"/>
    <property type="match status" value="1"/>
</dbReference>
<name>A0A1A8ATZ1_NOTFU</name>
<gene>
    <name evidence="5" type="primary">Nfu_g_1_025608</name>
</gene>
<feature type="coiled-coil region" evidence="2">
    <location>
        <begin position="76"/>
        <end position="103"/>
    </location>
</feature>
<keyword evidence="2" id="KW-0175">Coiled coil</keyword>
<dbReference type="SUPFAM" id="SSF57756">
    <property type="entry name" value="Retrovirus zinc finger-like domains"/>
    <property type="match status" value="1"/>
</dbReference>
<keyword evidence="1" id="KW-0479">Metal-binding</keyword>
<keyword evidence="1" id="KW-0862">Zinc</keyword>
<evidence type="ECO:0000313" key="5">
    <source>
        <dbReference type="EMBL" id="SBP58617.1"/>
    </source>
</evidence>
<keyword evidence="1" id="KW-0863">Zinc-finger</keyword>
<dbReference type="GO" id="GO:0003676">
    <property type="term" value="F:nucleic acid binding"/>
    <property type="evidence" value="ECO:0007669"/>
    <property type="project" value="InterPro"/>
</dbReference>
<sequence>MMDKEFDRETEDDGWGPNDILSTLGEQLACIETVINMTSGPIEATKNKILLRKTAEKAMKEKGADVNSRGNWGKIWEQKAAEAREKEEEAKKALREAGVLTRKKIKSEVEKQAGRVSKYMQWVMLWNAARPNMKKVKKETKSPTQPPPYSSATQPTPSTAPAAGLYPVIKVTSGILDIQPETPVDNLSEWSGVTMASGSDTKVKPSTSKTHNPFLPSNETPNSSPSADNLAAPFELRAKRQDIDNSQNQFTTHYFNQGLVTPEYGTGTNLHTPSPAHWPNSPPVWPKTPDLNKPIPIFATSQLQGEDQEDPNKNIVVKRVLVGQESSDPPPAASQSYESLLQEEWQKQLTREESRGERDLLQFSRSPSPCPDRRHTRSMGPPPTYQLPMVQNKPNAQKVYQPYSLGDIQALIDKLPDIQEGGNTWLSDFDTLTAGQDLALGDFRAVITRCTSRSQAEALEKDAGTTHDSNSVPLGRVIARLGPAVRKMFPLKDSSTMSKIKWDTKQNPSIYLNQAIDNWVAQTGQHPSKQGTNSMRFKKAVLKGVPNSVTQKMEDNPDLHDCDFSKWKKHLIFNLNKVQVQEEKDTDNLEDLQKQLLRVQLQAAKKTLGEKGDKVKKQMVASIATPPPLPSLPDQASPMAWQPQPPYSGQPQPPYSGPYMPPQQNTPLTYAAQRPPFAGRPRGGFRGRGQWRPVGSKGGPHAQDICFNCGQPGHWSRNCPLPYSPQKEGRGRGTFSGQGGPTGPHTQMPMMGWEQWEGGQRQ</sequence>
<reference evidence="5" key="1">
    <citation type="submission" date="2016-05" db="EMBL/GenBank/DDBJ databases">
        <authorList>
            <person name="Lavstsen T."/>
            <person name="Jespersen J.S."/>
        </authorList>
    </citation>
    <scope>NUCLEOTIDE SEQUENCE</scope>
    <source>
        <tissue evidence="5">Brain</tissue>
    </source>
</reference>
<dbReference type="PROSITE" id="PS50158">
    <property type="entry name" value="ZF_CCHC"/>
    <property type="match status" value="1"/>
</dbReference>
<dbReference type="EMBL" id="HADY01020132">
    <property type="protein sequence ID" value="SBP58617.1"/>
    <property type="molecule type" value="Transcribed_RNA"/>
</dbReference>
<feature type="region of interest" description="Disordered" evidence="3">
    <location>
        <begin position="323"/>
        <end position="389"/>
    </location>
</feature>
<feature type="compositionally biased region" description="Low complexity" evidence="3">
    <location>
        <begin position="150"/>
        <end position="161"/>
    </location>
</feature>
<feature type="region of interest" description="Disordered" evidence="3">
    <location>
        <begin position="133"/>
        <end position="161"/>
    </location>
</feature>
<evidence type="ECO:0000256" key="2">
    <source>
        <dbReference type="SAM" id="Coils"/>
    </source>
</evidence>
<feature type="region of interest" description="Disordered" evidence="3">
    <location>
        <begin position="624"/>
        <end position="663"/>
    </location>
</feature>
<feature type="domain" description="CCHC-type" evidence="4">
    <location>
        <begin position="706"/>
        <end position="720"/>
    </location>
</feature>
<dbReference type="AlphaFoldDB" id="A0A1A8ATZ1"/>
<evidence type="ECO:0000259" key="4">
    <source>
        <dbReference type="PROSITE" id="PS50158"/>
    </source>
</evidence>
<proteinExistence type="predicted"/>
<dbReference type="SMART" id="SM00343">
    <property type="entry name" value="ZnF_C2HC"/>
    <property type="match status" value="1"/>
</dbReference>
<organism evidence="5">
    <name type="scientific">Nothobranchius furzeri</name>
    <name type="common">Turquoise killifish</name>
    <dbReference type="NCBI Taxonomy" id="105023"/>
    <lineage>
        <taxon>Eukaryota</taxon>
        <taxon>Metazoa</taxon>
        <taxon>Chordata</taxon>
        <taxon>Craniata</taxon>
        <taxon>Vertebrata</taxon>
        <taxon>Euteleostomi</taxon>
        <taxon>Actinopterygii</taxon>
        <taxon>Neopterygii</taxon>
        <taxon>Teleostei</taxon>
        <taxon>Neoteleostei</taxon>
        <taxon>Acanthomorphata</taxon>
        <taxon>Ovalentaria</taxon>
        <taxon>Atherinomorphae</taxon>
        <taxon>Cyprinodontiformes</taxon>
        <taxon>Nothobranchiidae</taxon>
        <taxon>Nothobranchius</taxon>
    </lineage>
</organism>
<feature type="region of interest" description="Disordered" evidence="3">
    <location>
        <begin position="195"/>
        <end position="227"/>
    </location>
</feature>
<dbReference type="InterPro" id="IPR036875">
    <property type="entry name" value="Znf_CCHC_sf"/>
</dbReference>
<feature type="compositionally biased region" description="Gly residues" evidence="3">
    <location>
        <begin position="732"/>
        <end position="742"/>
    </location>
</feature>
<feature type="region of interest" description="Disordered" evidence="3">
    <location>
        <begin position="723"/>
        <end position="762"/>
    </location>
</feature>
<feature type="coiled-coil region" evidence="2">
    <location>
        <begin position="575"/>
        <end position="602"/>
    </location>
</feature>